<feature type="compositionally biased region" description="Polar residues" evidence="6">
    <location>
        <begin position="674"/>
        <end position="692"/>
    </location>
</feature>
<dbReference type="InterPro" id="IPR018200">
    <property type="entry name" value="USP_CS"/>
</dbReference>
<feature type="transmembrane region" description="Helical" evidence="7">
    <location>
        <begin position="12"/>
        <end position="33"/>
    </location>
</feature>
<organism evidence="10 11">
    <name type="scientific">Acorus gramineus</name>
    <name type="common">Dwarf sweet flag</name>
    <dbReference type="NCBI Taxonomy" id="55184"/>
    <lineage>
        <taxon>Eukaryota</taxon>
        <taxon>Viridiplantae</taxon>
        <taxon>Streptophyta</taxon>
        <taxon>Embryophyta</taxon>
        <taxon>Tracheophyta</taxon>
        <taxon>Spermatophyta</taxon>
        <taxon>Magnoliopsida</taxon>
        <taxon>Liliopsida</taxon>
        <taxon>Acoraceae</taxon>
        <taxon>Acorus</taxon>
    </lineage>
</organism>
<dbReference type="Gene3D" id="6.10.140.2220">
    <property type="match status" value="1"/>
</dbReference>
<dbReference type="Pfam" id="PF01753">
    <property type="entry name" value="zf-MYND"/>
    <property type="match status" value="1"/>
</dbReference>
<reference evidence="10" key="1">
    <citation type="journal article" date="2023" name="Nat. Commun.">
        <title>Diploid and tetraploid genomes of Acorus and the evolution of monocots.</title>
        <authorList>
            <person name="Ma L."/>
            <person name="Liu K.W."/>
            <person name="Li Z."/>
            <person name="Hsiao Y.Y."/>
            <person name="Qi Y."/>
            <person name="Fu T."/>
            <person name="Tang G.D."/>
            <person name="Zhang D."/>
            <person name="Sun W.H."/>
            <person name="Liu D.K."/>
            <person name="Li Y."/>
            <person name="Chen G.Z."/>
            <person name="Liu X.D."/>
            <person name="Liao X.Y."/>
            <person name="Jiang Y.T."/>
            <person name="Yu X."/>
            <person name="Hao Y."/>
            <person name="Huang J."/>
            <person name="Zhao X.W."/>
            <person name="Ke S."/>
            <person name="Chen Y.Y."/>
            <person name="Wu W.L."/>
            <person name="Hsu J.L."/>
            <person name="Lin Y.F."/>
            <person name="Huang M.D."/>
            <person name="Li C.Y."/>
            <person name="Huang L."/>
            <person name="Wang Z.W."/>
            <person name="Zhao X."/>
            <person name="Zhong W.Y."/>
            <person name="Peng D.H."/>
            <person name="Ahmad S."/>
            <person name="Lan S."/>
            <person name="Zhang J.S."/>
            <person name="Tsai W.C."/>
            <person name="Van de Peer Y."/>
            <person name="Liu Z.J."/>
        </authorList>
    </citation>
    <scope>NUCLEOTIDE SEQUENCE</scope>
    <source>
        <strain evidence="10">SCP</strain>
    </source>
</reference>
<feature type="region of interest" description="Disordered" evidence="6">
    <location>
        <begin position="735"/>
        <end position="755"/>
    </location>
</feature>
<evidence type="ECO:0000256" key="4">
    <source>
        <dbReference type="ARBA" id="ARBA00022833"/>
    </source>
</evidence>
<dbReference type="InterPro" id="IPR038765">
    <property type="entry name" value="Papain-like_cys_pep_sf"/>
</dbReference>
<keyword evidence="4" id="KW-0862">Zinc</keyword>
<evidence type="ECO:0000313" key="11">
    <source>
        <dbReference type="Proteomes" id="UP001179952"/>
    </source>
</evidence>
<dbReference type="Proteomes" id="UP001179952">
    <property type="component" value="Unassembled WGS sequence"/>
</dbReference>
<dbReference type="GO" id="GO:0005829">
    <property type="term" value="C:cytosol"/>
    <property type="evidence" value="ECO:0007669"/>
    <property type="project" value="TreeGrafter"/>
</dbReference>
<dbReference type="SUPFAM" id="SSF144232">
    <property type="entry name" value="HIT/MYND zinc finger-like"/>
    <property type="match status" value="1"/>
</dbReference>
<dbReference type="InterPro" id="IPR001394">
    <property type="entry name" value="Peptidase_C19_UCH"/>
</dbReference>
<feature type="domain" description="MYND-type" evidence="9">
    <location>
        <begin position="80"/>
        <end position="117"/>
    </location>
</feature>
<evidence type="ECO:0000259" key="8">
    <source>
        <dbReference type="PROSITE" id="PS50235"/>
    </source>
</evidence>
<dbReference type="CDD" id="cd02661">
    <property type="entry name" value="Peptidase_C19E"/>
    <property type="match status" value="1"/>
</dbReference>
<dbReference type="GO" id="GO:0016579">
    <property type="term" value="P:protein deubiquitination"/>
    <property type="evidence" value="ECO:0007669"/>
    <property type="project" value="InterPro"/>
</dbReference>
<keyword evidence="10" id="KW-0378">Hydrolase</keyword>
<dbReference type="PROSITE" id="PS01360">
    <property type="entry name" value="ZF_MYND_1"/>
    <property type="match status" value="1"/>
</dbReference>
<evidence type="ECO:0000256" key="3">
    <source>
        <dbReference type="ARBA" id="ARBA00022771"/>
    </source>
</evidence>
<reference evidence="10" key="2">
    <citation type="submission" date="2023-06" db="EMBL/GenBank/DDBJ databases">
        <authorList>
            <person name="Ma L."/>
            <person name="Liu K.-W."/>
            <person name="Li Z."/>
            <person name="Hsiao Y.-Y."/>
            <person name="Qi Y."/>
            <person name="Fu T."/>
            <person name="Tang G."/>
            <person name="Zhang D."/>
            <person name="Sun W.-H."/>
            <person name="Liu D.-K."/>
            <person name="Li Y."/>
            <person name="Chen G.-Z."/>
            <person name="Liu X.-D."/>
            <person name="Liao X.-Y."/>
            <person name="Jiang Y.-T."/>
            <person name="Yu X."/>
            <person name="Hao Y."/>
            <person name="Huang J."/>
            <person name="Zhao X.-W."/>
            <person name="Ke S."/>
            <person name="Chen Y.-Y."/>
            <person name="Wu W.-L."/>
            <person name="Hsu J.-L."/>
            <person name="Lin Y.-F."/>
            <person name="Huang M.-D."/>
            <person name="Li C.-Y."/>
            <person name="Huang L."/>
            <person name="Wang Z.-W."/>
            <person name="Zhao X."/>
            <person name="Zhong W.-Y."/>
            <person name="Peng D.-H."/>
            <person name="Ahmad S."/>
            <person name="Lan S."/>
            <person name="Zhang J.-S."/>
            <person name="Tsai W.-C."/>
            <person name="Van De Peer Y."/>
            <person name="Liu Z.-J."/>
        </authorList>
    </citation>
    <scope>NUCLEOTIDE SEQUENCE</scope>
    <source>
        <strain evidence="10">SCP</strain>
        <tissue evidence="10">Leaves</tissue>
    </source>
</reference>
<keyword evidence="7" id="KW-0472">Membrane</keyword>
<dbReference type="GO" id="GO:0005634">
    <property type="term" value="C:nucleus"/>
    <property type="evidence" value="ECO:0007669"/>
    <property type="project" value="TreeGrafter"/>
</dbReference>
<evidence type="ECO:0000256" key="7">
    <source>
        <dbReference type="SAM" id="Phobius"/>
    </source>
</evidence>
<feature type="region of interest" description="Disordered" evidence="6">
    <location>
        <begin position="883"/>
        <end position="914"/>
    </location>
</feature>
<dbReference type="PROSITE" id="PS00972">
    <property type="entry name" value="USP_1"/>
    <property type="match status" value="1"/>
</dbReference>
<dbReference type="PANTHER" id="PTHR24006:SF677">
    <property type="entry name" value="UBIQUITIN CARBOXYL-TERMINAL HYDROLASE 19"/>
    <property type="match status" value="1"/>
</dbReference>
<evidence type="ECO:0000256" key="1">
    <source>
        <dbReference type="ARBA" id="ARBA00009085"/>
    </source>
</evidence>
<keyword evidence="11" id="KW-1185">Reference proteome</keyword>
<dbReference type="PROSITE" id="PS50235">
    <property type="entry name" value="USP_3"/>
    <property type="match status" value="1"/>
</dbReference>
<dbReference type="GO" id="GO:0008270">
    <property type="term" value="F:zinc ion binding"/>
    <property type="evidence" value="ECO:0007669"/>
    <property type="project" value="UniProtKB-KW"/>
</dbReference>
<keyword evidence="2" id="KW-0479">Metal-binding</keyword>
<feature type="region of interest" description="Disordered" evidence="6">
    <location>
        <begin position="666"/>
        <end position="715"/>
    </location>
</feature>
<dbReference type="PROSITE" id="PS50865">
    <property type="entry name" value="ZF_MYND_2"/>
    <property type="match status" value="1"/>
</dbReference>
<evidence type="ECO:0000256" key="6">
    <source>
        <dbReference type="SAM" id="MobiDB-lite"/>
    </source>
</evidence>
<accession>A0AAV9AY89</accession>
<keyword evidence="7" id="KW-1133">Transmembrane helix</keyword>
<evidence type="ECO:0000259" key="9">
    <source>
        <dbReference type="PROSITE" id="PS50865"/>
    </source>
</evidence>
<dbReference type="Gene3D" id="3.90.70.10">
    <property type="entry name" value="Cysteine proteinases"/>
    <property type="match status" value="1"/>
</dbReference>
<dbReference type="Pfam" id="PF00443">
    <property type="entry name" value="UCH"/>
    <property type="match status" value="1"/>
</dbReference>
<evidence type="ECO:0000256" key="5">
    <source>
        <dbReference type="PROSITE-ProRule" id="PRU00134"/>
    </source>
</evidence>
<evidence type="ECO:0000256" key="2">
    <source>
        <dbReference type="ARBA" id="ARBA00022723"/>
    </source>
</evidence>
<dbReference type="PANTHER" id="PTHR24006">
    <property type="entry name" value="UBIQUITIN CARBOXYL-TERMINAL HYDROLASE"/>
    <property type="match status" value="1"/>
</dbReference>
<comment type="similarity">
    <text evidence="1">Belongs to the peptidase C19 family.</text>
</comment>
<keyword evidence="7" id="KW-0812">Transmembrane</keyword>
<comment type="caution">
    <text evidence="10">The sequence shown here is derived from an EMBL/GenBank/DDBJ whole genome shotgun (WGS) entry which is preliminary data.</text>
</comment>
<gene>
    <name evidence="10" type="ORF">QJS04_geneDACA013836</name>
</gene>
<dbReference type="InterPro" id="IPR050164">
    <property type="entry name" value="Peptidase_C19"/>
</dbReference>
<proteinExistence type="inferred from homology"/>
<dbReference type="SUPFAM" id="SSF54001">
    <property type="entry name" value="Cysteine proteinases"/>
    <property type="match status" value="1"/>
</dbReference>
<name>A0AAV9AY89_ACOGR</name>
<dbReference type="FunFam" id="3.90.70.10:FF:000026">
    <property type="entry name" value="Ubiquitin carboxyl-terminal hydrolase 15"/>
    <property type="match status" value="1"/>
</dbReference>
<keyword evidence="3 5" id="KW-0863">Zinc-finger</keyword>
<feature type="domain" description="USP" evidence="8">
    <location>
        <begin position="184"/>
        <end position="488"/>
    </location>
</feature>
<protein>
    <submittedName>
        <fullName evidence="10">Ubiquitin carboxyl-terminal hydrolase 18</fullName>
    </submittedName>
</protein>
<dbReference type="InterPro" id="IPR002893">
    <property type="entry name" value="Znf_MYND"/>
</dbReference>
<dbReference type="EMBL" id="JAUJYN010000006">
    <property type="protein sequence ID" value="KAK1269163.1"/>
    <property type="molecule type" value="Genomic_DNA"/>
</dbReference>
<dbReference type="AlphaFoldDB" id="A0AAV9AY89"/>
<sequence>MLFFPSPPPLDLPSLLQFALTALALAAGFLYLLRNAASRYFVIGDDHAFEEARDRRMMANRPASAAASSSGGGSGGGVSCFVCGRGGSMRCSRCKLVFYCSKTCQAKHWQSEHKMKCNILKSSNNVVPVQSANTHRRREFSQWGDNFSAIKLVPCGSCKVSQILFPYDEFVKLYNWDKLGFPPCGLQNHGNSCYANVILQCLSCTRPLVAYLLERGHSQECYRTNCFLCELQSHIQKVSQNPHPFSPSNVLLRLTNIDGNFGYGKQEDAHEFMRLAIDTMQSVCLDAFGGEKSLDPSTQETTLIQYIFGGHLQSQIICTMCNKISNRYENMMDLTVEIQGDAGSLEECLNKFTMKEWLDGENMYKCDGCNEYVKALKRLTIHQAPNILTIALKRFQSGRFGKLNKRVTYPEKLDLRPYMSEAGNGDVYTLYAVVVHVDMLNSSFFGHYICYTKDFYGNWYRIDDCMVSKVEMEEVLAQGAYMLLYSRDSVQQPFIKPIQSTEKNECQLVEVAREAVKCSTESTESSSISGSIESKNAQCVSSNSFLETIDALQENPIEISQPMIGVGHKSDLLNKIDPGSVTDDSKDTESVEKEDVLIKVDPKNVRRELEGMHSAELMIKVNSETIKENPDDIKMDDTVTHASEGPIHTNLNDGVPSNVISFGGDDKIQPGEPWNSSCGNCHSEGKSGSMSNHGFHLEESNSSNDLDSERASSSTSLNCLGSETEVLGEMQNGCVSSEKDIPSNTRAETKASAFRSGDRLKPVFGPGFLDKTPPGKKPLNGNKRTKTGDGEFLSFAECNGTFGSVFTSQNKGHVDEESAHHLECERPVILPGYLDKTCITLSNGVEILKETGGDNLLSKSNINGEIHSYAGKISNLPTQCEEPLSSSHIIDGSTSGEESSKESPTADEEMGEVVHRPRSVEINCNGSSGFMNKNGCGIIEQRLGLSSSPSNDTKKPLFFRGFLDKTPKAKLLTQDEKRCTSERNGFLESNISDGGGNKIHNLDRREDCCESESGIHINCKKHRQQVCRG</sequence>
<dbReference type="InterPro" id="IPR028889">
    <property type="entry name" value="USP"/>
</dbReference>
<dbReference type="GO" id="GO:0004843">
    <property type="term" value="F:cysteine-type deubiquitinase activity"/>
    <property type="evidence" value="ECO:0007669"/>
    <property type="project" value="InterPro"/>
</dbReference>
<evidence type="ECO:0000313" key="10">
    <source>
        <dbReference type="EMBL" id="KAK1269163.1"/>
    </source>
</evidence>